<dbReference type="RefSeq" id="WP_191251252.1">
    <property type="nucleotide sequence ID" value="NZ_BNCI01000001.1"/>
</dbReference>
<evidence type="ECO:0008006" key="9">
    <source>
        <dbReference type="Google" id="ProtNLM"/>
    </source>
</evidence>
<evidence type="ECO:0000256" key="4">
    <source>
        <dbReference type="ARBA" id="ARBA00023136"/>
    </source>
</evidence>
<dbReference type="AlphaFoldDB" id="A0A919E7A6"/>
<name>A0A919E7A6_9PROT</name>
<dbReference type="InterPro" id="IPR001623">
    <property type="entry name" value="DnaJ_domain"/>
</dbReference>
<dbReference type="Gene3D" id="1.10.287.110">
    <property type="entry name" value="DnaJ domain"/>
    <property type="match status" value="1"/>
</dbReference>
<reference evidence="7" key="1">
    <citation type="journal article" date="2014" name="Int. J. Syst. Evol. Microbiol.">
        <title>Complete genome sequence of Corynebacterium casei LMG S-19264T (=DSM 44701T), isolated from a smear-ripened cheese.</title>
        <authorList>
            <consortium name="US DOE Joint Genome Institute (JGI-PGF)"/>
            <person name="Walter F."/>
            <person name="Albersmeier A."/>
            <person name="Kalinowski J."/>
            <person name="Ruckert C."/>
        </authorList>
    </citation>
    <scope>NUCLEOTIDE SEQUENCE</scope>
    <source>
        <strain evidence="7">KCTC 42590</strain>
    </source>
</reference>
<keyword evidence="2" id="KW-0812">Transmembrane</keyword>
<dbReference type="GO" id="GO:0016020">
    <property type="term" value="C:membrane"/>
    <property type="evidence" value="ECO:0007669"/>
    <property type="project" value="UniProtKB-SubCell"/>
</dbReference>
<protein>
    <recommendedName>
        <fullName evidence="9">J domain-containing protein</fullName>
    </recommendedName>
</protein>
<accession>A0A919E7A6</accession>
<dbReference type="PANTHER" id="PTHR12763:SF28">
    <property type="entry name" value="GEO10507P1-RELATED"/>
    <property type="match status" value="1"/>
</dbReference>
<dbReference type="PANTHER" id="PTHR12763">
    <property type="match status" value="1"/>
</dbReference>
<dbReference type="InterPro" id="IPR049210">
    <property type="entry name" value="DUF6812"/>
</dbReference>
<keyword evidence="8" id="KW-1185">Reference proteome</keyword>
<comment type="subcellular location">
    <subcellularLocation>
        <location evidence="1">Membrane</location>
        <topology evidence="1">Single-pass membrane protein</topology>
    </subcellularLocation>
</comment>
<comment type="similarity">
    <text evidence="5">Belongs to the TIM14 family.</text>
</comment>
<sequence length="174" mass="18992">MNEEVFAVSKKQIAVEIALTTGVELKGFLFVREGERLQDLLNDDRSFLPLEETPDNVTIIQKSSIANARAVSGAITRAADIPNYGFGPDPMGPKEALRILGLDTGCGETQINDAFHRIMLSVHPDQGGSNYLAAKVNSARDVLLRQIQKGTTSPDKHADNDEPVSWGFKKSDKL</sequence>
<proteinExistence type="inferred from homology"/>
<keyword evidence="4" id="KW-0472">Membrane</keyword>
<keyword evidence="3" id="KW-1133">Transmembrane helix</keyword>
<dbReference type="SUPFAM" id="SSF46565">
    <property type="entry name" value="Chaperone J-domain"/>
    <property type="match status" value="1"/>
</dbReference>
<evidence type="ECO:0000256" key="1">
    <source>
        <dbReference type="ARBA" id="ARBA00004167"/>
    </source>
</evidence>
<feature type="region of interest" description="Disordered" evidence="6">
    <location>
        <begin position="149"/>
        <end position="174"/>
    </location>
</feature>
<reference evidence="7" key="2">
    <citation type="submission" date="2020-09" db="EMBL/GenBank/DDBJ databases">
        <authorList>
            <person name="Sun Q."/>
            <person name="Kim S."/>
        </authorList>
    </citation>
    <scope>NUCLEOTIDE SEQUENCE</scope>
    <source>
        <strain evidence="7">KCTC 42590</strain>
    </source>
</reference>
<evidence type="ECO:0000256" key="2">
    <source>
        <dbReference type="ARBA" id="ARBA00022692"/>
    </source>
</evidence>
<evidence type="ECO:0000313" key="8">
    <source>
        <dbReference type="Proteomes" id="UP000630923"/>
    </source>
</evidence>
<evidence type="ECO:0000256" key="3">
    <source>
        <dbReference type="ARBA" id="ARBA00022989"/>
    </source>
</evidence>
<dbReference type="CDD" id="cd06257">
    <property type="entry name" value="DnaJ"/>
    <property type="match status" value="1"/>
</dbReference>
<dbReference type="Pfam" id="PF20660">
    <property type="entry name" value="DUF6812"/>
    <property type="match status" value="1"/>
</dbReference>
<evidence type="ECO:0000256" key="5">
    <source>
        <dbReference type="ARBA" id="ARBA00038105"/>
    </source>
</evidence>
<evidence type="ECO:0000313" key="7">
    <source>
        <dbReference type="EMBL" id="GHF20485.1"/>
    </source>
</evidence>
<comment type="caution">
    <text evidence="7">The sequence shown here is derived from an EMBL/GenBank/DDBJ whole genome shotgun (WGS) entry which is preliminary data.</text>
</comment>
<dbReference type="EMBL" id="BNCI01000001">
    <property type="protein sequence ID" value="GHF20485.1"/>
    <property type="molecule type" value="Genomic_DNA"/>
</dbReference>
<dbReference type="InterPro" id="IPR036869">
    <property type="entry name" value="J_dom_sf"/>
</dbReference>
<evidence type="ECO:0000256" key="6">
    <source>
        <dbReference type="SAM" id="MobiDB-lite"/>
    </source>
</evidence>
<gene>
    <name evidence="7" type="ORF">GCM10017044_14190</name>
</gene>
<dbReference type="Proteomes" id="UP000630923">
    <property type="component" value="Unassembled WGS sequence"/>
</dbReference>
<organism evidence="7 8">
    <name type="scientific">Kordiimonas sediminis</name>
    <dbReference type="NCBI Taxonomy" id="1735581"/>
    <lineage>
        <taxon>Bacteria</taxon>
        <taxon>Pseudomonadati</taxon>
        <taxon>Pseudomonadota</taxon>
        <taxon>Alphaproteobacteria</taxon>
        <taxon>Kordiimonadales</taxon>
        <taxon>Kordiimonadaceae</taxon>
        <taxon>Kordiimonas</taxon>
    </lineage>
</organism>